<keyword evidence="3" id="KW-0677">Repeat</keyword>
<keyword evidence="2 7" id="KW-0808">Transferase</keyword>
<protein>
    <submittedName>
        <fullName evidence="7">Maltose O-acetyltransferase</fullName>
    </submittedName>
</protein>
<evidence type="ECO:0000313" key="6">
    <source>
        <dbReference type="EMBL" id="AKE79997.1"/>
    </source>
</evidence>
<accession>A0A0F6UYS2</accession>
<dbReference type="CDD" id="cd04647">
    <property type="entry name" value="LbH_MAT_like"/>
    <property type="match status" value="1"/>
</dbReference>
<evidence type="ECO:0000256" key="2">
    <source>
        <dbReference type="ARBA" id="ARBA00022679"/>
    </source>
</evidence>
<dbReference type="EMBL" id="KM972261">
    <property type="protein sequence ID" value="AKE79997.1"/>
    <property type="molecule type" value="Genomic_DNA"/>
</dbReference>
<dbReference type="InterPro" id="IPR001451">
    <property type="entry name" value="Hexapep"/>
</dbReference>
<reference evidence="7" key="1">
    <citation type="journal article" date="2015" name="Appl. Environ. Microbiol.">
        <title>Eight Novel Capsular Polysaccharide Synthesis Gene Loci Identified in Nontypeable Streptococcus suis Isolates.</title>
        <authorList>
            <person name="Zheng H."/>
            <person name="Ji S."/>
            <person name="Liu Z."/>
            <person name="Lan R."/>
            <person name="Huang Y."/>
            <person name="Bai X."/>
            <person name="Gottschalk M."/>
            <person name="Xu J."/>
        </authorList>
    </citation>
    <scope>NUCLEOTIDE SEQUENCE</scope>
    <source>
        <strain evidence="4">YS103_seq</strain>
        <strain evidence="5">YS148_seq</strain>
        <strain evidence="6">YS23_seq</strain>
        <strain evidence="7">YS72_seq</strain>
    </source>
</reference>
<dbReference type="Pfam" id="PF14602">
    <property type="entry name" value="Hexapep_2"/>
    <property type="match status" value="1"/>
</dbReference>
<dbReference type="InterPro" id="IPR011004">
    <property type="entry name" value="Trimer_LpxA-like_sf"/>
</dbReference>
<dbReference type="PROSITE" id="PS00101">
    <property type="entry name" value="HEXAPEP_TRANSFERASES"/>
    <property type="match status" value="1"/>
</dbReference>
<dbReference type="PANTHER" id="PTHR23416">
    <property type="entry name" value="SIALIC ACID SYNTHASE-RELATED"/>
    <property type="match status" value="1"/>
</dbReference>
<dbReference type="EMBL" id="KM972277">
    <property type="protein sequence ID" value="AKE80358.1"/>
    <property type="molecule type" value="Genomic_DNA"/>
</dbReference>
<dbReference type="AlphaFoldDB" id="A0A0F6UYS2"/>
<dbReference type="PANTHER" id="PTHR23416:SF23">
    <property type="entry name" value="ACETYLTRANSFERASE C18B11.09C-RELATED"/>
    <property type="match status" value="1"/>
</dbReference>
<evidence type="ECO:0000256" key="1">
    <source>
        <dbReference type="ARBA" id="ARBA00007274"/>
    </source>
</evidence>
<proteinExistence type="inferred from homology"/>
<dbReference type="InterPro" id="IPR051159">
    <property type="entry name" value="Hexapeptide_acetyltransf"/>
</dbReference>
<dbReference type="GO" id="GO:0008374">
    <property type="term" value="F:O-acyltransferase activity"/>
    <property type="evidence" value="ECO:0007669"/>
    <property type="project" value="TreeGrafter"/>
</dbReference>
<dbReference type="SUPFAM" id="SSF51161">
    <property type="entry name" value="Trimeric LpxA-like enzymes"/>
    <property type="match status" value="1"/>
</dbReference>
<dbReference type="EMBL" id="KM972247">
    <property type="protein sequence ID" value="AKE79698.1"/>
    <property type="molecule type" value="Genomic_DNA"/>
</dbReference>
<evidence type="ECO:0000313" key="4">
    <source>
        <dbReference type="EMBL" id="AKE79176.1"/>
    </source>
</evidence>
<organism evidence="7">
    <name type="scientific">Streptococcus suis</name>
    <dbReference type="NCBI Taxonomy" id="1307"/>
    <lineage>
        <taxon>Bacteria</taxon>
        <taxon>Bacillati</taxon>
        <taxon>Bacillota</taxon>
        <taxon>Bacilli</taxon>
        <taxon>Lactobacillales</taxon>
        <taxon>Streptococcaceae</taxon>
        <taxon>Streptococcus</taxon>
    </lineage>
</organism>
<sequence>MNSQIGYVFAKILSKIKREKHKETINRWFVKQGVELRKGETGWINICSNIAKNEPHLISIGNNTTIGGEVEFVTHDNSVSKVISGTSDLFGKIYIGENCFIGARSVILYGVTIADNVIVAAGSVVTKSIDESNVIVAGNPAKIVSTWEQYAEKYKDYAWSLNEVTRKEMIRQTSDGVNLVKR</sequence>
<evidence type="ECO:0000313" key="7">
    <source>
        <dbReference type="EMBL" id="AKE80358.1"/>
    </source>
</evidence>
<evidence type="ECO:0000256" key="3">
    <source>
        <dbReference type="ARBA" id="ARBA00022737"/>
    </source>
</evidence>
<dbReference type="Gene3D" id="2.160.10.10">
    <property type="entry name" value="Hexapeptide repeat proteins"/>
    <property type="match status" value="1"/>
</dbReference>
<dbReference type="RefSeq" id="WP_029179745.1">
    <property type="nucleotide sequence ID" value="NZ_JAOTFR010000028.1"/>
</dbReference>
<dbReference type="InterPro" id="IPR018357">
    <property type="entry name" value="Hexapep_transf_CS"/>
</dbReference>
<comment type="similarity">
    <text evidence="1">Belongs to the transferase hexapeptide repeat family.</text>
</comment>
<name>A0A0F6UYS2_STRSU</name>
<evidence type="ECO:0000313" key="5">
    <source>
        <dbReference type="EMBL" id="AKE79698.1"/>
    </source>
</evidence>
<gene>
    <name evidence="7" type="primary">cpsI</name>
    <name evidence="4" type="ORF">YS103.seq-orf00009</name>
    <name evidence="5" type="ORF">YS148.seq-orf00010</name>
    <name evidence="6" type="ORF">YS23.seq-orf00009</name>
    <name evidence="7" type="ORF">YS72.seq-orf00009</name>
</gene>
<dbReference type="EMBL" id="KM972225">
    <property type="protein sequence ID" value="AKE79176.1"/>
    <property type="molecule type" value="Genomic_DNA"/>
</dbReference>